<evidence type="ECO:0000256" key="3">
    <source>
        <dbReference type="ARBA" id="ARBA00022448"/>
    </source>
</evidence>
<dbReference type="SUPFAM" id="SSF81665">
    <property type="entry name" value="Calcium ATPase, transmembrane domain M"/>
    <property type="match status" value="1"/>
</dbReference>
<evidence type="ECO:0000256" key="12">
    <source>
        <dbReference type="ARBA" id="ARBA00022989"/>
    </source>
</evidence>
<evidence type="ECO:0000313" key="17">
    <source>
        <dbReference type="EMBL" id="UVW34768.1"/>
    </source>
</evidence>
<evidence type="ECO:0000256" key="13">
    <source>
        <dbReference type="ARBA" id="ARBA00023065"/>
    </source>
</evidence>
<dbReference type="Gene3D" id="2.70.150.10">
    <property type="entry name" value="Calcium-transporting ATPase, cytoplasmic transduction domain A"/>
    <property type="match status" value="1"/>
</dbReference>
<evidence type="ECO:0000256" key="9">
    <source>
        <dbReference type="ARBA" id="ARBA00022840"/>
    </source>
</evidence>
<dbReference type="InterPro" id="IPR008250">
    <property type="entry name" value="ATPase_P-typ_transduc_dom_A_sf"/>
</dbReference>
<feature type="transmembrane region" description="Helical" evidence="15">
    <location>
        <begin position="806"/>
        <end position="824"/>
    </location>
</feature>
<keyword evidence="9 15" id="KW-0067">ATP-binding</keyword>
<feature type="transmembrane region" description="Helical" evidence="15">
    <location>
        <begin position="220"/>
        <end position="241"/>
    </location>
</feature>
<evidence type="ECO:0000256" key="7">
    <source>
        <dbReference type="ARBA" id="ARBA00022723"/>
    </source>
</evidence>
<feature type="transmembrane region" description="Helical" evidence="15">
    <location>
        <begin position="184"/>
        <end position="208"/>
    </location>
</feature>
<gene>
    <name evidence="17" type="ORF">NYF23_12235</name>
</gene>
<accession>A0ABY5TR36</accession>
<evidence type="ECO:0000256" key="11">
    <source>
        <dbReference type="ARBA" id="ARBA00022967"/>
    </source>
</evidence>
<keyword evidence="5" id="KW-0597">Phosphoprotein</keyword>
<proteinExistence type="inferred from homology"/>
<evidence type="ECO:0000259" key="16">
    <source>
        <dbReference type="PROSITE" id="PS50846"/>
    </source>
</evidence>
<keyword evidence="10" id="KW-0460">Magnesium</keyword>
<dbReference type="SFLD" id="SFLDG00002">
    <property type="entry name" value="C1.7:_P-type_atpase_like"/>
    <property type="match status" value="1"/>
</dbReference>
<dbReference type="NCBIfam" id="TIGR01511">
    <property type="entry name" value="ATPase-IB1_Cu"/>
    <property type="match status" value="1"/>
</dbReference>
<feature type="transmembrane region" description="Helical" evidence="15">
    <location>
        <begin position="781"/>
        <end position="800"/>
    </location>
</feature>
<keyword evidence="8 15" id="KW-0547">Nucleotide-binding</keyword>
<dbReference type="Pfam" id="PF00122">
    <property type="entry name" value="E1-E2_ATPase"/>
    <property type="match status" value="1"/>
</dbReference>
<dbReference type="InterPro" id="IPR044492">
    <property type="entry name" value="P_typ_ATPase_HD_dom"/>
</dbReference>
<sequence>MTISAPANQSCYHCGLEVPQHGDFSLVIQGIRRAMCCPGCAAVAATIFENGLQSFYKFRSAPSVQVGENNHSAAQKNPYSDWDLEEIQRDFVSQMDQGLLSVRLYIGNITCAACTWLIEQHLGKLPGIDRIAINGTTSRGEIIWTAGTIRLSQILRAIKQIGYDASPMSHGSTQSPETDESRTLLLRLGVAGLAMMQTGMVAIALYAGSFQGMQDEWQNLLRLVSVLFVTPVVFYSAQPFFTSAWRNLKMRHLVMDVPVALAIALAYGASLWATLRGGGEVYFDSITMFSFFLLLGRFTEQRLRDKNLLLLNRGTLLPPVATQVFHQEDFSESKADMQVPIKMLSAGDFIRVNAGQIIPCDGIIEQGTSQVSEALLTGESKPLTKQAGQTVYGGTVNGANPLLIKVSATGETTCLSSIVKLAERAALDKPQWAMLADRIAGYFIATLLLITTAVAIYWWLHEPDRALWITLSVLVVTCPCALSLATPTALTVASNILRARGFLINRMHVLEALAAVDHVVFDKTGTLTEGDLKLVSVDTRGASAAISKQQIVAWAASLERGSQHPIAIALQNNDLRENTMAVTAEDQQFITGSGVSGKIGSETFYLGSPAWVRDMAGLKGRTLNHSENLHSQCIEVALARSGEWLGTLCFSDQLRPTAVEAVNQLRERGLKVSLLSGDPSPGAAQIIEPLGLNEYQLSLQPQQKFAAVRDLQQRGKRVLMVGDGINDVPVLQTADVSVALGQASDLSQIHADVTLLSGDLRALPEAIVTATQTRRIIKQNILWAIGYNLVALPLAAAGYVPPWAAAIGMSGSSLLVMLNALRLASGAKLK</sequence>
<comment type="subcellular location">
    <subcellularLocation>
        <location evidence="1">Cell membrane</location>
        <topology evidence="1">Multi-pass membrane protein</topology>
    </subcellularLocation>
</comment>
<evidence type="ECO:0000256" key="2">
    <source>
        <dbReference type="ARBA" id="ARBA00006024"/>
    </source>
</evidence>
<dbReference type="InterPro" id="IPR006121">
    <property type="entry name" value="HMA_dom"/>
</dbReference>
<dbReference type="PANTHER" id="PTHR43520">
    <property type="entry name" value="ATP7, ISOFORM B"/>
    <property type="match status" value="1"/>
</dbReference>
<protein>
    <submittedName>
        <fullName evidence="17">Heavy metal translocating P-type ATPase</fullName>
    </submittedName>
</protein>
<dbReference type="SFLD" id="SFLDS00003">
    <property type="entry name" value="Haloacid_Dehalogenase"/>
    <property type="match status" value="1"/>
</dbReference>
<dbReference type="InterPro" id="IPR021993">
    <property type="entry name" value="ATPase-cat-bd"/>
</dbReference>
<keyword evidence="6 15" id="KW-0812">Transmembrane</keyword>
<keyword evidence="4 15" id="KW-1003">Cell membrane</keyword>
<dbReference type="Pfam" id="PF12156">
    <property type="entry name" value="ATPase-cat_bd"/>
    <property type="match status" value="1"/>
</dbReference>
<keyword evidence="13" id="KW-0406">Ion transport</keyword>
<evidence type="ECO:0000256" key="15">
    <source>
        <dbReference type="RuleBase" id="RU362081"/>
    </source>
</evidence>
<feature type="transmembrane region" description="Helical" evidence="15">
    <location>
        <begin position="466"/>
        <end position="497"/>
    </location>
</feature>
<keyword evidence="11" id="KW-1278">Translocase</keyword>
<dbReference type="CDD" id="cd00371">
    <property type="entry name" value="HMA"/>
    <property type="match status" value="1"/>
</dbReference>
<dbReference type="Pfam" id="PF00403">
    <property type="entry name" value="HMA"/>
    <property type="match status" value="1"/>
</dbReference>
<dbReference type="InterPro" id="IPR027256">
    <property type="entry name" value="P-typ_ATPase_IB"/>
</dbReference>
<dbReference type="InterPro" id="IPR001757">
    <property type="entry name" value="P_typ_ATPase"/>
</dbReference>
<name>A0ABY5TR36_9GAMM</name>
<dbReference type="Gene3D" id="3.40.50.1000">
    <property type="entry name" value="HAD superfamily/HAD-like"/>
    <property type="match status" value="1"/>
</dbReference>
<dbReference type="InterPro" id="IPR023298">
    <property type="entry name" value="ATPase_P-typ_TM_dom_sf"/>
</dbReference>
<keyword evidence="14 15" id="KW-0472">Membrane</keyword>
<dbReference type="InterPro" id="IPR023214">
    <property type="entry name" value="HAD_sf"/>
</dbReference>
<dbReference type="PANTHER" id="PTHR43520:SF5">
    <property type="entry name" value="CATION-TRANSPORTING P-TYPE ATPASE-RELATED"/>
    <property type="match status" value="1"/>
</dbReference>
<dbReference type="Proteomes" id="UP001059934">
    <property type="component" value="Chromosome"/>
</dbReference>
<evidence type="ECO:0000256" key="5">
    <source>
        <dbReference type="ARBA" id="ARBA00022553"/>
    </source>
</evidence>
<evidence type="ECO:0000313" key="18">
    <source>
        <dbReference type="Proteomes" id="UP001059934"/>
    </source>
</evidence>
<dbReference type="PROSITE" id="PS00154">
    <property type="entry name" value="ATPASE_E1_E2"/>
    <property type="match status" value="1"/>
</dbReference>
<dbReference type="InterPro" id="IPR036412">
    <property type="entry name" value="HAD-like_sf"/>
</dbReference>
<dbReference type="NCBIfam" id="TIGR01525">
    <property type="entry name" value="ATPase-IB_hvy"/>
    <property type="match status" value="1"/>
</dbReference>
<dbReference type="SUPFAM" id="SSF81660">
    <property type="entry name" value="Metal cation-transporting ATPase, ATP-binding domain N"/>
    <property type="match status" value="1"/>
</dbReference>
<dbReference type="SUPFAM" id="SSF55008">
    <property type="entry name" value="HMA, heavy metal-associated domain"/>
    <property type="match status" value="1"/>
</dbReference>
<organism evidence="17 18">
    <name type="scientific">SAR92 clade bacterium H455</name>
    <dbReference type="NCBI Taxonomy" id="2974818"/>
    <lineage>
        <taxon>Bacteria</taxon>
        <taxon>Pseudomonadati</taxon>
        <taxon>Pseudomonadota</taxon>
        <taxon>Gammaproteobacteria</taxon>
        <taxon>Cellvibrionales</taxon>
        <taxon>Porticoccaceae</taxon>
        <taxon>SAR92 clade</taxon>
    </lineage>
</organism>
<dbReference type="InterPro" id="IPR036163">
    <property type="entry name" value="HMA_dom_sf"/>
</dbReference>
<comment type="similarity">
    <text evidence="2 15">Belongs to the cation transport ATPase (P-type) (TC 3.A.3) family. Type IB subfamily.</text>
</comment>
<evidence type="ECO:0000256" key="4">
    <source>
        <dbReference type="ARBA" id="ARBA00022475"/>
    </source>
</evidence>
<dbReference type="PRINTS" id="PR00119">
    <property type="entry name" value="CATATPASE"/>
</dbReference>
<dbReference type="Pfam" id="PF00702">
    <property type="entry name" value="Hydrolase"/>
    <property type="match status" value="1"/>
</dbReference>
<dbReference type="InterPro" id="IPR059000">
    <property type="entry name" value="ATPase_P-type_domA"/>
</dbReference>
<dbReference type="CDD" id="cd02079">
    <property type="entry name" value="P-type_ATPase_HM"/>
    <property type="match status" value="1"/>
</dbReference>
<feature type="transmembrane region" description="Helical" evidence="15">
    <location>
        <begin position="439"/>
        <end position="460"/>
    </location>
</feature>
<dbReference type="NCBIfam" id="TIGR01494">
    <property type="entry name" value="ATPase_P-type"/>
    <property type="match status" value="2"/>
</dbReference>
<keyword evidence="12 15" id="KW-1133">Transmembrane helix</keyword>
<dbReference type="PROSITE" id="PS01229">
    <property type="entry name" value="COF_2"/>
    <property type="match status" value="1"/>
</dbReference>
<dbReference type="InterPro" id="IPR018303">
    <property type="entry name" value="ATPase_P-typ_P_site"/>
</dbReference>
<evidence type="ECO:0000256" key="6">
    <source>
        <dbReference type="ARBA" id="ARBA00022692"/>
    </source>
</evidence>
<dbReference type="SFLD" id="SFLDF00027">
    <property type="entry name" value="p-type_atpase"/>
    <property type="match status" value="1"/>
</dbReference>
<dbReference type="SUPFAM" id="SSF81653">
    <property type="entry name" value="Calcium ATPase, transduction domain A"/>
    <property type="match status" value="1"/>
</dbReference>
<keyword evidence="7 15" id="KW-0479">Metal-binding</keyword>
<dbReference type="PROSITE" id="PS50846">
    <property type="entry name" value="HMA_2"/>
    <property type="match status" value="1"/>
</dbReference>
<dbReference type="Gene3D" id="3.40.1110.10">
    <property type="entry name" value="Calcium-transporting ATPase, cytoplasmic domain N"/>
    <property type="match status" value="1"/>
</dbReference>
<feature type="transmembrane region" description="Helical" evidence="15">
    <location>
        <begin position="253"/>
        <end position="275"/>
    </location>
</feature>
<dbReference type="InterPro" id="IPR023299">
    <property type="entry name" value="ATPase_P-typ_cyto_dom_N"/>
</dbReference>
<dbReference type="SUPFAM" id="SSF56784">
    <property type="entry name" value="HAD-like"/>
    <property type="match status" value="1"/>
</dbReference>
<evidence type="ECO:0000256" key="8">
    <source>
        <dbReference type="ARBA" id="ARBA00022741"/>
    </source>
</evidence>
<reference evidence="17" key="1">
    <citation type="submission" date="2022-08" db="EMBL/GenBank/DDBJ databases">
        <title>Catabolic pathway analysis in culturable SAR92 clade bacteria reveals their overlooked roles in DMSP degradation in coastal seas.</title>
        <authorList>
            <person name="He X."/>
            <person name="Zhang X."/>
            <person name="Zhang Y."/>
        </authorList>
    </citation>
    <scope>NUCLEOTIDE SEQUENCE</scope>
    <source>
        <strain evidence="17">H455</strain>
    </source>
</reference>
<dbReference type="EMBL" id="CP103416">
    <property type="protein sequence ID" value="UVW34768.1"/>
    <property type="molecule type" value="Genomic_DNA"/>
</dbReference>
<evidence type="ECO:0000256" key="10">
    <source>
        <dbReference type="ARBA" id="ARBA00022842"/>
    </source>
</evidence>
<keyword evidence="18" id="KW-1185">Reference proteome</keyword>
<evidence type="ECO:0000256" key="1">
    <source>
        <dbReference type="ARBA" id="ARBA00004651"/>
    </source>
</evidence>
<evidence type="ECO:0000256" key="14">
    <source>
        <dbReference type="ARBA" id="ARBA00023136"/>
    </source>
</evidence>
<dbReference type="Gene3D" id="3.30.70.100">
    <property type="match status" value="1"/>
</dbReference>
<feature type="domain" description="HMA" evidence="16">
    <location>
        <begin position="100"/>
        <end position="166"/>
    </location>
</feature>
<keyword evidence="3" id="KW-0813">Transport</keyword>